<feature type="chain" id="PRO_5035434384" evidence="7">
    <location>
        <begin position="26"/>
        <end position="241"/>
    </location>
</feature>
<evidence type="ECO:0000259" key="8">
    <source>
        <dbReference type="PROSITE" id="PS51828"/>
    </source>
</evidence>
<dbReference type="GO" id="GO:0005576">
    <property type="term" value="C:extracellular region"/>
    <property type="evidence" value="ECO:0007669"/>
    <property type="project" value="UniProtKB-SubCell"/>
</dbReference>
<dbReference type="Pfam" id="PF00354">
    <property type="entry name" value="Pentaxin"/>
    <property type="match status" value="1"/>
</dbReference>
<name>A0A8M1K970_CLUHA</name>
<dbReference type="Proteomes" id="UP000515152">
    <property type="component" value="Unplaced"/>
</dbReference>
<comment type="caution">
    <text evidence="6">Lacks conserved residue(s) required for the propagation of feature annotation.</text>
</comment>
<evidence type="ECO:0000256" key="7">
    <source>
        <dbReference type="SAM" id="SignalP"/>
    </source>
</evidence>
<feature type="signal peptide" evidence="7">
    <location>
        <begin position="1"/>
        <end position="25"/>
    </location>
</feature>
<dbReference type="GeneID" id="122129556"/>
<dbReference type="InterPro" id="IPR001759">
    <property type="entry name" value="PTX_dom"/>
</dbReference>
<gene>
    <name evidence="10" type="primary">LOC122129556</name>
</gene>
<keyword evidence="3" id="KW-0964">Secreted</keyword>
<keyword evidence="9" id="KW-1185">Reference proteome</keyword>
<dbReference type="PROSITE" id="PS51828">
    <property type="entry name" value="PTX_2"/>
    <property type="match status" value="1"/>
</dbReference>
<accession>A0A8M1K970</accession>
<evidence type="ECO:0000256" key="1">
    <source>
        <dbReference type="ARBA" id="ARBA00001913"/>
    </source>
</evidence>
<proteinExistence type="predicted"/>
<evidence type="ECO:0000313" key="10">
    <source>
        <dbReference type="RefSeq" id="XP_042560432.1"/>
    </source>
</evidence>
<sequence>MFMCACMCVLLFFLDPFAVFTVTRAASGKAFTFGAETADSYVKLNPNLSGGIDVASVCLRYFSDIPDKDREQTFFSLATRSHSNGFLLCKQGRNRHQMYIGSAMADFWGLPDELNGWNSFCATWESSTGLTQVWVNGKPSSRKSVFKGGSLRGTPVIVLGQDQDAYGGQFRSNDALIGQLTDVHMWDRVISPCEITQFSEKKIVEGGNVINWEALDYTVFGNVIEEGPINENVRQDCTLPE</sequence>
<evidence type="ECO:0000256" key="5">
    <source>
        <dbReference type="ARBA" id="ARBA00023157"/>
    </source>
</evidence>
<reference evidence="10" key="1">
    <citation type="submission" date="2025-08" db="UniProtKB">
        <authorList>
            <consortium name="RefSeq"/>
        </authorList>
    </citation>
    <scope>IDENTIFICATION</scope>
</reference>
<dbReference type="OrthoDB" id="547680at2759"/>
<evidence type="ECO:0000256" key="4">
    <source>
        <dbReference type="ARBA" id="ARBA00022729"/>
    </source>
</evidence>
<dbReference type="RefSeq" id="XP_042560432.1">
    <property type="nucleotide sequence ID" value="XM_042704498.1"/>
</dbReference>
<evidence type="ECO:0000313" key="9">
    <source>
        <dbReference type="Proteomes" id="UP000515152"/>
    </source>
</evidence>
<dbReference type="KEGG" id="char:122129556"/>
<dbReference type="InterPro" id="IPR051005">
    <property type="entry name" value="Pentraxin_domain"/>
</dbReference>
<evidence type="ECO:0000256" key="6">
    <source>
        <dbReference type="PROSITE-ProRule" id="PRU01172"/>
    </source>
</evidence>
<keyword evidence="5" id="KW-1015">Disulfide bond</keyword>
<comment type="subcellular location">
    <subcellularLocation>
        <location evidence="2">Secreted</location>
    </subcellularLocation>
</comment>
<dbReference type="SMART" id="SM00159">
    <property type="entry name" value="PTX"/>
    <property type="match status" value="1"/>
</dbReference>
<feature type="domain" description="Pentraxin (PTX)" evidence="8">
    <location>
        <begin position="27"/>
        <end position="231"/>
    </location>
</feature>
<organism evidence="9 10">
    <name type="scientific">Clupea harengus</name>
    <name type="common">Atlantic herring</name>
    <dbReference type="NCBI Taxonomy" id="7950"/>
    <lineage>
        <taxon>Eukaryota</taxon>
        <taxon>Metazoa</taxon>
        <taxon>Chordata</taxon>
        <taxon>Craniata</taxon>
        <taxon>Vertebrata</taxon>
        <taxon>Euteleostomi</taxon>
        <taxon>Actinopterygii</taxon>
        <taxon>Neopterygii</taxon>
        <taxon>Teleostei</taxon>
        <taxon>Clupei</taxon>
        <taxon>Clupeiformes</taxon>
        <taxon>Clupeoidei</taxon>
        <taxon>Clupeidae</taxon>
        <taxon>Clupea</taxon>
    </lineage>
</organism>
<evidence type="ECO:0000256" key="3">
    <source>
        <dbReference type="ARBA" id="ARBA00022525"/>
    </source>
</evidence>
<dbReference type="PANTHER" id="PTHR45869">
    <property type="entry name" value="C-REACTIVE PROTEIN-RELATED"/>
    <property type="match status" value="1"/>
</dbReference>
<comment type="cofactor">
    <cofactor evidence="1">
        <name>Ca(2+)</name>
        <dbReference type="ChEBI" id="CHEBI:29108"/>
    </cofactor>
</comment>
<dbReference type="AlphaFoldDB" id="A0A8M1K970"/>
<keyword evidence="4 7" id="KW-0732">Signal</keyword>
<protein>
    <submittedName>
        <fullName evidence="10">C-reactive protein-like</fullName>
    </submittedName>
</protein>
<evidence type="ECO:0000256" key="2">
    <source>
        <dbReference type="ARBA" id="ARBA00004613"/>
    </source>
</evidence>
<dbReference type="PANTHER" id="PTHR45869:SF7">
    <property type="entry name" value="C-REACTIVE PROTEIN"/>
    <property type="match status" value="1"/>
</dbReference>